<evidence type="ECO:0000256" key="1">
    <source>
        <dbReference type="SAM" id="MobiDB-lite"/>
    </source>
</evidence>
<protein>
    <submittedName>
        <fullName evidence="2">Uncharacterized protein</fullName>
    </submittedName>
</protein>
<accession>A0A0F9T843</accession>
<gene>
    <name evidence="2" type="ORF">LCGC14_0686040</name>
</gene>
<reference evidence="2" key="1">
    <citation type="journal article" date="2015" name="Nature">
        <title>Complex archaea that bridge the gap between prokaryotes and eukaryotes.</title>
        <authorList>
            <person name="Spang A."/>
            <person name="Saw J.H."/>
            <person name="Jorgensen S.L."/>
            <person name="Zaremba-Niedzwiedzka K."/>
            <person name="Martijn J."/>
            <person name="Lind A.E."/>
            <person name="van Eijk R."/>
            <person name="Schleper C."/>
            <person name="Guy L."/>
            <person name="Ettema T.J."/>
        </authorList>
    </citation>
    <scope>NUCLEOTIDE SEQUENCE</scope>
</reference>
<organism evidence="2">
    <name type="scientific">marine sediment metagenome</name>
    <dbReference type="NCBI Taxonomy" id="412755"/>
    <lineage>
        <taxon>unclassified sequences</taxon>
        <taxon>metagenomes</taxon>
        <taxon>ecological metagenomes</taxon>
    </lineage>
</organism>
<comment type="caution">
    <text evidence="2">The sequence shown here is derived from an EMBL/GenBank/DDBJ whole genome shotgun (WGS) entry which is preliminary data.</text>
</comment>
<name>A0A0F9T843_9ZZZZ</name>
<feature type="region of interest" description="Disordered" evidence="1">
    <location>
        <begin position="26"/>
        <end position="66"/>
    </location>
</feature>
<dbReference type="AlphaFoldDB" id="A0A0F9T843"/>
<feature type="compositionally biased region" description="Basic and acidic residues" evidence="1">
    <location>
        <begin position="48"/>
        <end position="65"/>
    </location>
</feature>
<sequence>MGIIAGVVWSVCGDTGQLYGEFQPRLEPRELAPSPGAGNLKGDMAGEEPARTQSTERFHPAESAREALPNRLGGVVTALDLLWTVESLHETNQKYPGGVAKLGGCDKW</sequence>
<dbReference type="EMBL" id="LAZR01001409">
    <property type="protein sequence ID" value="KKN45151.1"/>
    <property type="molecule type" value="Genomic_DNA"/>
</dbReference>
<proteinExistence type="predicted"/>
<evidence type="ECO:0000313" key="2">
    <source>
        <dbReference type="EMBL" id="KKN45151.1"/>
    </source>
</evidence>